<dbReference type="RefSeq" id="XP_060303490.1">
    <property type="nucleotide sequence ID" value="XM_060441019.1"/>
</dbReference>
<protein>
    <submittedName>
        <fullName evidence="2">Uncharacterized protein</fullName>
    </submittedName>
</protein>
<proteinExistence type="predicted"/>
<organism evidence="2 3">
    <name type="scientific">Lasiosphaeria miniovina</name>
    <dbReference type="NCBI Taxonomy" id="1954250"/>
    <lineage>
        <taxon>Eukaryota</taxon>
        <taxon>Fungi</taxon>
        <taxon>Dikarya</taxon>
        <taxon>Ascomycota</taxon>
        <taxon>Pezizomycotina</taxon>
        <taxon>Sordariomycetes</taxon>
        <taxon>Sordariomycetidae</taxon>
        <taxon>Sordariales</taxon>
        <taxon>Lasiosphaeriaceae</taxon>
        <taxon>Lasiosphaeria</taxon>
    </lineage>
</organism>
<sequence>MAREGGTGGTGVWMAREGRTGETGVWGHARGRLVGLESGWHARGDLPHVGRLVGAVSAVVQLDVAIGGIEAHVPRDHVLVVPAPDSCTSTWFWARSCPCTA</sequence>
<accession>A0AA40EGJ2</accession>
<comment type="caution">
    <text evidence="2">The sequence shown here is derived from an EMBL/GenBank/DDBJ whole genome shotgun (WGS) entry which is preliminary data.</text>
</comment>
<feature type="compositionally biased region" description="Gly residues" evidence="1">
    <location>
        <begin position="1"/>
        <end position="11"/>
    </location>
</feature>
<reference evidence="2" key="1">
    <citation type="submission" date="2023-06" db="EMBL/GenBank/DDBJ databases">
        <title>Genome-scale phylogeny and comparative genomics of the fungal order Sordariales.</title>
        <authorList>
            <consortium name="Lawrence Berkeley National Laboratory"/>
            <person name="Hensen N."/>
            <person name="Bonometti L."/>
            <person name="Westerberg I."/>
            <person name="Brannstrom I.O."/>
            <person name="Guillou S."/>
            <person name="Cros-Aarteil S."/>
            <person name="Calhoun S."/>
            <person name="Haridas S."/>
            <person name="Kuo A."/>
            <person name="Mondo S."/>
            <person name="Pangilinan J."/>
            <person name="Riley R."/>
            <person name="LaButti K."/>
            <person name="Andreopoulos B."/>
            <person name="Lipzen A."/>
            <person name="Chen C."/>
            <person name="Yanf M."/>
            <person name="Daum C."/>
            <person name="Ng V."/>
            <person name="Clum A."/>
            <person name="Steindorff A."/>
            <person name="Ohm R."/>
            <person name="Martin F."/>
            <person name="Silar P."/>
            <person name="Natvig D."/>
            <person name="Lalanne C."/>
            <person name="Gautier V."/>
            <person name="Ament-velasquez S.L."/>
            <person name="Kruys A."/>
            <person name="Hutchinson M.I."/>
            <person name="Powell A.J."/>
            <person name="Barry K."/>
            <person name="Miller A.N."/>
            <person name="Grigoriev I.V."/>
            <person name="Debuchy R."/>
            <person name="Gladieux P."/>
            <person name="Thoren M.H."/>
            <person name="Johannesson H."/>
        </authorList>
    </citation>
    <scope>NUCLEOTIDE SEQUENCE</scope>
    <source>
        <strain evidence="2">SMH2392-1A</strain>
    </source>
</reference>
<name>A0AA40EGJ2_9PEZI</name>
<evidence type="ECO:0000313" key="2">
    <source>
        <dbReference type="EMBL" id="KAK0734613.1"/>
    </source>
</evidence>
<keyword evidence="3" id="KW-1185">Reference proteome</keyword>
<dbReference type="GeneID" id="85324289"/>
<gene>
    <name evidence="2" type="ORF">B0T26DRAFT_689086</name>
</gene>
<dbReference type="EMBL" id="JAUIRO010000001">
    <property type="protein sequence ID" value="KAK0734613.1"/>
    <property type="molecule type" value="Genomic_DNA"/>
</dbReference>
<feature type="region of interest" description="Disordered" evidence="1">
    <location>
        <begin position="1"/>
        <end position="20"/>
    </location>
</feature>
<evidence type="ECO:0000256" key="1">
    <source>
        <dbReference type="SAM" id="MobiDB-lite"/>
    </source>
</evidence>
<evidence type="ECO:0000313" key="3">
    <source>
        <dbReference type="Proteomes" id="UP001172101"/>
    </source>
</evidence>
<dbReference type="Proteomes" id="UP001172101">
    <property type="component" value="Unassembled WGS sequence"/>
</dbReference>
<dbReference type="AlphaFoldDB" id="A0AA40EGJ2"/>